<dbReference type="EMBL" id="CM003613">
    <property type="protein sequence ID" value="KYP54635.1"/>
    <property type="molecule type" value="Genomic_DNA"/>
</dbReference>
<evidence type="ECO:0000313" key="2">
    <source>
        <dbReference type="EMBL" id="KYP54635.1"/>
    </source>
</evidence>
<dbReference type="Gramene" id="C.cajan_00807.t">
    <property type="protein sequence ID" value="C.cajan_00807.t.cds1"/>
    <property type="gene ID" value="C.cajan_00807"/>
</dbReference>
<gene>
    <name evidence="2" type="ORF">KK1_000830</name>
</gene>
<sequence>MICWFLAREASITFKPCINEFVYYKPIVQVDGTYLYRKYTRTLLLVVAQDGNDHIILIAFIIVEGDTTNVWFFFLKNLRRYFTP</sequence>
<accession>A0A151SIP6</accession>
<evidence type="ECO:0000313" key="3">
    <source>
        <dbReference type="Proteomes" id="UP000075243"/>
    </source>
</evidence>
<name>A0A151SIP6_CAJCA</name>
<evidence type="ECO:0000259" key="1">
    <source>
        <dbReference type="Pfam" id="PF10551"/>
    </source>
</evidence>
<proteinExistence type="predicted"/>
<organism evidence="2 3">
    <name type="scientific">Cajanus cajan</name>
    <name type="common">Pigeon pea</name>
    <name type="synonym">Cajanus indicus</name>
    <dbReference type="NCBI Taxonomy" id="3821"/>
    <lineage>
        <taxon>Eukaryota</taxon>
        <taxon>Viridiplantae</taxon>
        <taxon>Streptophyta</taxon>
        <taxon>Embryophyta</taxon>
        <taxon>Tracheophyta</taxon>
        <taxon>Spermatophyta</taxon>
        <taxon>Magnoliopsida</taxon>
        <taxon>eudicotyledons</taxon>
        <taxon>Gunneridae</taxon>
        <taxon>Pentapetalae</taxon>
        <taxon>rosids</taxon>
        <taxon>fabids</taxon>
        <taxon>Fabales</taxon>
        <taxon>Fabaceae</taxon>
        <taxon>Papilionoideae</taxon>
        <taxon>50 kb inversion clade</taxon>
        <taxon>NPAAA clade</taxon>
        <taxon>indigoferoid/millettioid clade</taxon>
        <taxon>Phaseoleae</taxon>
        <taxon>Cajanus</taxon>
    </lineage>
</organism>
<dbReference type="AlphaFoldDB" id="A0A151SIP6"/>
<dbReference type="Pfam" id="PF10551">
    <property type="entry name" value="MULE"/>
    <property type="match status" value="1"/>
</dbReference>
<dbReference type="Proteomes" id="UP000075243">
    <property type="component" value="Chromosome 11"/>
</dbReference>
<feature type="domain" description="MULE transposase" evidence="1">
    <location>
        <begin position="27"/>
        <end position="82"/>
    </location>
</feature>
<protein>
    <recommendedName>
        <fullName evidence="1">MULE transposase domain-containing protein</fullName>
    </recommendedName>
</protein>
<dbReference type="InterPro" id="IPR018289">
    <property type="entry name" value="MULE_transposase_dom"/>
</dbReference>
<reference evidence="2 3" key="1">
    <citation type="journal article" date="2012" name="Nat. Biotechnol.">
        <title>Draft genome sequence of pigeonpea (Cajanus cajan), an orphan legume crop of resource-poor farmers.</title>
        <authorList>
            <person name="Varshney R.K."/>
            <person name="Chen W."/>
            <person name="Li Y."/>
            <person name="Bharti A.K."/>
            <person name="Saxena R.K."/>
            <person name="Schlueter J.A."/>
            <person name="Donoghue M.T."/>
            <person name="Azam S."/>
            <person name="Fan G."/>
            <person name="Whaley A.M."/>
            <person name="Farmer A.D."/>
            <person name="Sheridan J."/>
            <person name="Iwata A."/>
            <person name="Tuteja R."/>
            <person name="Penmetsa R.V."/>
            <person name="Wu W."/>
            <person name="Upadhyaya H.D."/>
            <person name="Yang S.P."/>
            <person name="Shah T."/>
            <person name="Saxena K.B."/>
            <person name="Michael T."/>
            <person name="McCombie W.R."/>
            <person name="Yang B."/>
            <person name="Zhang G."/>
            <person name="Yang H."/>
            <person name="Wang J."/>
            <person name="Spillane C."/>
            <person name="Cook D.R."/>
            <person name="May G.D."/>
            <person name="Xu X."/>
            <person name="Jackson S.A."/>
        </authorList>
    </citation>
    <scope>NUCLEOTIDE SEQUENCE [LARGE SCALE GENOMIC DNA]</scope>
    <source>
        <strain evidence="3">cv. Asha</strain>
    </source>
</reference>
<keyword evidence="3" id="KW-1185">Reference proteome</keyword>